<dbReference type="GO" id="GO:0005524">
    <property type="term" value="F:ATP binding"/>
    <property type="evidence" value="ECO:0007669"/>
    <property type="project" value="UniProtKB-KW"/>
</dbReference>
<feature type="domain" description="TATA-binding-like protein" evidence="3">
    <location>
        <begin position="730"/>
        <end position="805"/>
    </location>
</feature>
<dbReference type="EMBL" id="JACJQB010000044">
    <property type="protein sequence ID" value="MBD2189602.1"/>
    <property type="molecule type" value="Genomic_DNA"/>
</dbReference>
<name>A0ABR8A057_9CYAN</name>
<dbReference type="Proteomes" id="UP000642094">
    <property type="component" value="Unassembled WGS sequence"/>
</dbReference>
<dbReference type="Gene3D" id="3.40.50.300">
    <property type="entry name" value="P-loop containing nucleotide triphosphate hydrolases"/>
    <property type="match status" value="1"/>
</dbReference>
<feature type="domain" description="UvrD-like helicase C-terminal" evidence="2">
    <location>
        <begin position="631"/>
        <end position="670"/>
    </location>
</feature>
<evidence type="ECO:0000313" key="4">
    <source>
        <dbReference type="EMBL" id="MBD2189602.1"/>
    </source>
</evidence>
<proteinExistence type="predicted"/>
<gene>
    <name evidence="4" type="ORF">H6F41_15825</name>
</gene>
<protein>
    <submittedName>
        <fullName evidence="4">ATP-binding domain-containing protein</fullName>
    </submittedName>
</protein>
<evidence type="ECO:0000313" key="5">
    <source>
        <dbReference type="Proteomes" id="UP000642094"/>
    </source>
</evidence>
<dbReference type="Pfam" id="PF22721">
    <property type="entry name" value="TBP-TOTE"/>
    <property type="match status" value="2"/>
</dbReference>
<organism evidence="4 5">
    <name type="scientific">Pseudanabaena mucicola FACHB-723</name>
    <dbReference type="NCBI Taxonomy" id="2692860"/>
    <lineage>
        <taxon>Bacteria</taxon>
        <taxon>Bacillati</taxon>
        <taxon>Cyanobacteriota</taxon>
        <taxon>Cyanophyceae</taxon>
        <taxon>Pseudanabaenales</taxon>
        <taxon>Pseudanabaenaceae</taxon>
        <taxon>Pseudanabaena</taxon>
    </lineage>
</organism>
<feature type="domain" description="TATA-binding-like protein" evidence="3">
    <location>
        <begin position="815"/>
        <end position="879"/>
    </location>
</feature>
<dbReference type="InterPro" id="IPR011528">
    <property type="entry name" value="NERD"/>
</dbReference>
<keyword evidence="4" id="KW-0067">ATP-binding</keyword>
<comment type="caution">
    <text evidence="4">The sequence shown here is derived from an EMBL/GenBank/DDBJ whole genome shotgun (WGS) entry which is preliminary data.</text>
</comment>
<dbReference type="SUPFAM" id="SSF52540">
    <property type="entry name" value="P-loop containing nucleoside triphosphate hydrolases"/>
    <property type="match status" value="1"/>
</dbReference>
<evidence type="ECO:0000259" key="1">
    <source>
        <dbReference type="Pfam" id="PF08378"/>
    </source>
</evidence>
<sequence length="891" mass="102075">MTIKAYRTQPYTTTHENRIFDALLSKLEEVWGSSEELVLILGNFYCQGSEIDAAIFKKDSITVIDFKDYGGTIKFSENGKWFVDTVEIRGGSKPNPYIQIRDNKFALLEKLEKISFSSSNKPNFGHISGLALFHKSIIFEESQLPPKLERWFHVVDFDHVIERLSQITSRGISLSNQDLEYIAKTLAVPEYQPIESRTKAVSSLTKVVDTNLQELPDSFKDVLPKIENFLESSERILTISGMIGTGLEKLIDVVASKALEKSLYYSVLAPNRRLALHYPVETDSIYTYIYSRNPKLDNEKFVYVLTDNKDTEKQLYIIGDAHLISDSKFETDDSRYGSGQILTDILSFVNLKGSERKIIFLGDPFQITRGKADESALCKERLHSITGLYVNEVVLDYIIPEKENDLFVCNCLKLAESINQNVFNQMSIVTNDTKIIEVSSNKEFKYQLIQDVFLKDSTSTKFIAFSNSEVNQFNSWLRQNIFKRSNSISSGDIVHIHNSCSVENNDDFERSNISNDSFAEVIEVNENVEPLVQSLKGRENPITIHFLKLKVKLLETQKEVSLLCLKSYLYADKPELDKDSFLALFVSAKARFDTKSKNGKLGNIDESNYRFELSKFLRNDPYFNAARLRFGYALTLHRSQGQQFKTVFANMDIDLGKTSESYFRWIYTLFSIPQETIILSNIPNITPLCKASWNISQSSLESVRSSNLIGFDPNLEVDNQTVFEFPISDPSLKSLYLHIKENIKLDGIKVSSYKHNNYQEIYGFEDLLNKAYCSLRLYYNGRYQVTKIDTINSEPIEFASIVRSLITSSVRLETDFQKQVYNLIKGKLATQNILIQSIEHHSFQEIYYLKLEDDYLKLRINYDGDGFITKVAPLGYTNIKIVEAVHLALEL</sequence>
<evidence type="ECO:0000259" key="3">
    <source>
        <dbReference type="Pfam" id="PF22721"/>
    </source>
</evidence>
<keyword evidence="5" id="KW-1185">Reference proteome</keyword>
<feature type="domain" description="NERD" evidence="1">
    <location>
        <begin position="36"/>
        <end position="115"/>
    </location>
</feature>
<dbReference type="InterPro" id="IPR027417">
    <property type="entry name" value="P-loop_NTPase"/>
</dbReference>
<evidence type="ECO:0000259" key="2">
    <source>
        <dbReference type="Pfam" id="PF13538"/>
    </source>
</evidence>
<reference evidence="4 5" key="1">
    <citation type="journal article" date="2020" name="ISME J.">
        <title>Comparative genomics reveals insights into cyanobacterial evolution and habitat adaptation.</title>
        <authorList>
            <person name="Chen M.Y."/>
            <person name="Teng W.K."/>
            <person name="Zhao L."/>
            <person name="Hu C.X."/>
            <person name="Zhou Y.K."/>
            <person name="Han B.P."/>
            <person name="Song L.R."/>
            <person name="Shu W.S."/>
        </authorList>
    </citation>
    <scope>NUCLEOTIDE SEQUENCE [LARGE SCALE GENOMIC DNA]</scope>
    <source>
        <strain evidence="4 5">FACHB-723</strain>
    </source>
</reference>
<accession>A0ABR8A057</accession>
<dbReference type="RefSeq" id="WP_190404426.1">
    <property type="nucleotide sequence ID" value="NZ_JACJQB010000044.1"/>
</dbReference>
<dbReference type="InterPro" id="IPR054572">
    <property type="entry name" value="TBP-TOTE"/>
</dbReference>
<dbReference type="Pfam" id="PF08378">
    <property type="entry name" value="NERD"/>
    <property type="match status" value="1"/>
</dbReference>
<dbReference type="InterPro" id="IPR027785">
    <property type="entry name" value="UvrD-like_helicase_C"/>
</dbReference>
<dbReference type="Pfam" id="PF13538">
    <property type="entry name" value="UvrD_C_2"/>
    <property type="match status" value="1"/>
</dbReference>
<keyword evidence="4" id="KW-0547">Nucleotide-binding</keyword>